<comment type="subcellular location">
    <subcellularLocation>
        <location evidence="9">Cytoplasm</location>
    </subcellularLocation>
</comment>
<keyword evidence="6 9" id="KW-0456">Lyase</keyword>
<dbReference type="PANTHER" id="PTHR21012">
    <property type="entry name" value="ASPARTATE 1-DECARBOXYLASE"/>
    <property type="match status" value="1"/>
</dbReference>
<evidence type="ECO:0000256" key="11">
    <source>
        <dbReference type="PIRSR" id="PIRSR006246-3"/>
    </source>
</evidence>
<comment type="subunit">
    <text evidence="9">Heterooctamer of four alpha and four beta subunits.</text>
</comment>
<dbReference type="Pfam" id="PF02261">
    <property type="entry name" value="Asp_decarbox"/>
    <property type="match status" value="1"/>
</dbReference>
<dbReference type="AlphaFoldDB" id="A0AAX3BAV3"/>
<evidence type="ECO:0000313" key="13">
    <source>
        <dbReference type="EMBL" id="URA09355.1"/>
    </source>
</evidence>
<comment type="cofactor">
    <cofactor evidence="9 10">
        <name>pyruvate</name>
        <dbReference type="ChEBI" id="CHEBI:15361"/>
    </cofactor>
    <text evidence="9 10">Binds 1 pyruvoyl group covalently per subunit.</text>
</comment>
<keyword evidence="2 9" id="KW-0566">Pantothenate biosynthesis</keyword>
<evidence type="ECO:0000256" key="4">
    <source>
        <dbReference type="ARBA" id="ARBA00022813"/>
    </source>
</evidence>
<dbReference type="PIRSF" id="PIRSF006246">
    <property type="entry name" value="Asp_decarbox"/>
    <property type="match status" value="1"/>
</dbReference>
<evidence type="ECO:0000256" key="6">
    <source>
        <dbReference type="ARBA" id="ARBA00023239"/>
    </source>
</evidence>
<keyword evidence="14" id="KW-1185">Reference proteome</keyword>
<proteinExistence type="inferred from homology"/>
<dbReference type="KEGG" id="taqu:KDW03_07620"/>
<dbReference type="GO" id="GO:0005829">
    <property type="term" value="C:cytosol"/>
    <property type="evidence" value="ECO:0007669"/>
    <property type="project" value="TreeGrafter"/>
</dbReference>
<evidence type="ECO:0000256" key="7">
    <source>
        <dbReference type="ARBA" id="ARBA00023270"/>
    </source>
</evidence>
<dbReference type="CDD" id="cd06919">
    <property type="entry name" value="Asp_decarbox"/>
    <property type="match status" value="1"/>
</dbReference>
<accession>A0AAX3BAV3</accession>
<evidence type="ECO:0000256" key="10">
    <source>
        <dbReference type="PIRSR" id="PIRSR006246-1"/>
    </source>
</evidence>
<dbReference type="InterPro" id="IPR009010">
    <property type="entry name" value="Asp_de-COase-like_dom_sf"/>
</dbReference>
<comment type="PTM">
    <text evidence="9 11">Is synthesized initially as an inactive proenzyme, which is activated by self-cleavage at a specific serine bond to produce a beta-subunit with a hydroxyl group at its C-terminus and an alpha-subunit with a pyruvoyl group at its N-terminus.</text>
</comment>
<dbReference type="GO" id="GO:0006523">
    <property type="term" value="P:alanine biosynthetic process"/>
    <property type="evidence" value="ECO:0007669"/>
    <property type="project" value="InterPro"/>
</dbReference>
<evidence type="ECO:0000256" key="9">
    <source>
        <dbReference type="HAMAP-Rule" id="MF_00446"/>
    </source>
</evidence>
<keyword evidence="5 9" id="KW-0865">Zymogen</keyword>
<comment type="catalytic activity">
    <reaction evidence="9">
        <text>L-aspartate + H(+) = beta-alanine + CO2</text>
        <dbReference type="Rhea" id="RHEA:19497"/>
        <dbReference type="ChEBI" id="CHEBI:15378"/>
        <dbReference type="ChEBI" id="CHEBI:16526"/>
        <dbReference type="ChEBI" id="CHEBI:29991"/>
        <dbReference type="ChEBI" id="CHEBI:57966"/>
        <dbReference type="EC" id="4.1.1.11"/>
    </reaction>
</comment>
<dbReference type="EC" id="4.1.1.11" evidence="9"/>
<evidence type="ECO:0000256" key="2">
    <source>
        <dbReference type="ARBA" id="ARBA00022655"/>
    </source>
</evidence>
<feature type="chain" id="PRO_5043064426" description="Aspartate 1-decarboxylase alpha chain" evidence="9 12">
    <location>
        <begin position="25"/>
        <end position="120"/>
    </location>
</feature>
<dbReference type="Proteomes" id="UP001056539">
    <property type="component" value="Chromosome"/>
</dbReference>
<feature type="binding site" evidence="9">
    <location>
        <position position="57"/>
    </location>
    <ligand>
        <name>substrate</name>
    </ligand>
</feature>
<evidence type="ECO:0000256" key="1">
    <source>
        <dbReference type="ARBA" id="ARBA00022490"/>
    </source>
</evidence>
<dbReference type="GO" id="GO:0004068">
    <property type="term" value="F:aspartate 1-decarboxylase activity"/>
    <property type="evidence" value="ECO:0007669"/>
    <property type="project" value="UniProtKB-UniRule"/>
</dbReference>
<comment type="caution">
    <text evidence="9">Lacks conserved residue(s) required for the propagation of feature annotation.</text>
</comment>
<keyword evidence="4 9" id="KW-0068">Autocatalytic cleavage</keyword>
<protein>
    <recommendedName>
        <fullName evidence="9">Aspartate 1-decarboxylase</fullName>
        <ecNumber evidence="9">4.1.1.11</ecNumber>
    </recommendedName>
    <alternativeName>
        <fullName evidence="9">Aspartate alpha-decarboxylase</fullName>
    </alternativeName>
    <component>
        <recommendedName>
            <fullName evidence="9">Aspartate 1-decarboxylase beta chain</fullName>
        </recommendedName>
    </component>
    <component>
        <recommendedName>
            <fullName evidence="9">Aspartate 1-decarboxylase alpha chain</fullName>
        </recommendedName>
    </component>
</protein>
<organism evidence="13 14">
    <name type="scientific">Thermospira aquatica</name>
    <dbReference type="NCBI Taxonomy" id="2828656"/>
    <lineage>
        <taxon>Bacteria</taxon>
        <taxon>Pseudomonadati</taxon>
        <taxon>Spirochaetota</taxon>
        <taxon>Spirochaetia</taxon>
        <taxon>Brevinematales</taxon>
        <taxon>Thermospiraceae</taxon>
        <taxon>Thermospira</taxon>
    </lineage>
</organism>
<comment type="pathway">
    <text evidence="9">Cofactor biosynthesis; (R)-pantothenate biosynthesis; beta-alanine from L-aspartate: step 1/1.</text>
</comment>
<dbReference type="InterPro" id="IPR003190">
    <property type="entry name" value="Asp_decarbox"/>
</dbReference>
<dbReference type="NCBIfam" id="TIGR00223">
    <property type="entry name" value="panD"/>
    <property type="match status" value="1"/>
</dbReference>
<name>A0AAX3BAV3_9SPIR</name>
<sequence>MLLTVLKSKIHRAVVTETNLEYVGSITIDEELMEAAEIYPYEQVHVWNITNGSRLITYALKGERGSGVICINGAGAHHNRVGDRVIIAAFAQVEKEKIFSFSPKILLVNAENKIETLLEN</sequence>
<dbReference type="Gene3D" id="2.40.40.20">
    <property type="match status" value="1"/>
</dbReference>
<keyword evidence="7 9" id="KW-0704">Schiff base</keyword>
<feature type="active site" description="Proton donor" evidence="9 10">
    <location>
        <position position="58"/>
    </location>
</feature>
<evidence type="ECO:0000256" key="12">
    <source>
        <dbReference type="PIRSR" id="PIRSR006246-5"/>
    </source>
</evidence>
<evidence type="ECO:0000256" key="3">
    <source>
        <dbReference type="ARBA" id="ARBA00022793"/>
    </source>
</evidence>
<evidence type="ECO:0000313" key="14">
    <source>
        <dbReference type="Proteomes" id="UP001056539"/>
    </source>
</evidence>
<comment type="similarity">
    <text evidence="9">Belongs to the PanD family.</text>
</comment>
<feature type="active site" description="Schiff-base intermediate with substrate; via pyruvic acid" evidence="9 10">
    <location>
        <position position="25"/>
    </location>
</feature>
<reference evidence="13" key="1">
    <citation type="submission" date="2021-04" db="EMBL/GenBank/DDBJ databases">
        <authorList>
            <person name="Postec A."/>
        </authorList>
    </citation>
    <scope>NUCLEOTIDE SEQUENCE</scope>
    <source>
        <strain evidence="13">F1F22</strain>
    </source>
</reference>
<keyword evidence="8 9" id="KW-0670">Pyruvate</keyword>
<dbReference type="GO" id="GO:0015940">
    <property type="term" value="P:pantothenate biosynthetic process"/>
    <property type="evidence" value="ECO:0007669"/>
    <property type="project" value="UniProtKB-UniRule"/>
</dbReference>
<gene>
    <name evidence="9" type="primary">panD</name>
    <name evidence="13" type="ORF">KDW03_07620</name>
</gene>
<dbReference type="EMBL" id="CP073355">
    <property type="protein sequence ID" value="URA09355.1"/>
    <property type="molecule type" value="Genomic_DNA"/>
</dbReference>
<dbReference type="HAMAP" id="MF_00446">
    <property type="entry name" value="PanD"/>
    <property type="match status" value="1"/>
</dbReference>
<dbReference type="PANTHER" id="PTHR21012:SF0">
    <property type="entry name" value="ASPARTATE 1-DECARBOXYLASE"/>
    <property type="match status" value="1"/>
</dbReference>
<keyword evidence="3 9" id="KW-0210">Decarboxylase</keyword>
<reference evidence="13" key="2">
    <citation type="submission" date="2022-06" db="EMBL/GenBank/DDBJ databases">
        <title>Thermospira aquatica gen. nov., sp. nov.</title>
        <authorList>
            <person name="Ben Ali Gam Z."/>
            <person name="Labat M."/>
        </authorList>
    </citation>
    <scope>NUCLEOTIDE SEQUENCE</scope>
    <source>
        <strain evidence="13">F1F22</strain>
    </source>
</reference>
<keyword evidence="1 9" id="KW-0963">Cytoplasm</keyword>
<comment type="function">
    <text evidence="9">Catalyzes the pyruvoyl-dependent decarboxylation of aspartate to produce beta-alanine.</text>
</comment>
<feature type="chain" id="PRO_5043064425" description="Aspartate 1-decarboxylase beta chain" evidence="9 12">
    <location>
        <begin position="1"/>
        <end position="24"/>
    </location>
</feature>
<feature type="modified residue" description="Pyruvic acid (Ser)" evidence="9 11">
    <location>
        <position position="25"/>
    </location>
</feature>
<evidence type="ECO:0000256" key="5">
    <source>
        <dbReference type="ARBA" id="ARBA00023145"/>
    </source>
</evidence>
<dbReference type="SUPFAM" id="SSF50692">
    <property type="entry name" value="ADC-like"/>
    <property type="match status" value="1"/>
</dbReference>
<dbReference type="RefSeq" id="WP_271434482.1">
    <property type="nucleotide sequence ID" value="NZ_CP073355.1"/>
</dbReference>
<evidence type="ECO:0000256" key="8">
    <source>
        <dbReference type="ARBA" id="ARBA00023317"/>
    </source>
</evidence>